<reference evidence="2" key="1">
    <citation type="submission" date="2010-12" db="EMBL/GenBank/DDBJ databases">
        <title>Complete sequence of Desulfovibrio aespoeensis Aspo-2.</title>
        <authorList>
            <consortium name="US DOE Joint Genome Institute"/>
            <person name="Lucas S."/>
            <person name="Copeland A."/>
            <person name="Lapidus A."/>
            <person name="Cheng J.-F."/>
            <person name="Goodwin L."/>
            <person name="Pitluck S."/>
            <person name="Chertkov O."/>
            <person name="Misra M."/>
            <person name="Detter J.C."/>
            <person name="Han C."/>
            <person name="Tapia R."/>
            <person name="Land M."/>
            <person name="Hauser L."/>
            <person name="Kyrpides N."/>
            <person name="Ivanova N."/>
            <person name="Ovchinnikova G."/>
            <person name="Pedersen K."/>
            <person name="Jagevall S."/>
            <person name="Hazen T."/>
            <person name="Woyke T."/>
        </authorList>
    </citation>
    <scope>NUCLEOTIDE SEQUENCE [LARGE SCALE GENOMIC DNA]</scope>
    <source>
        <strain evidence="2">ATCC 700646 / DSM 10631 / Aspo-2</strain>
    </source>
</reference>
<dbReference type="OrthoDB" id="5459483at2"/>
<dbReference type="Pfam" id="PF06891">
    <property type="entry name" value="P2_Phage_GpR"/>
    <property type="match status" value="1"/>
</dbReference>
<accession>E6VXL6</accession>
<evidence type="ECO:0008006" key="3">
    <source>
        <dbReference type="Google" id="ProtNLM"/>
    </source>
</evidence>
<dbReference type="Proteomes" id="UP000002191">
    <property type="component" value="Chromosome"/>
</dbReference>
<dbReference type="EMBL" id="CP002431">
    <property type="protein sequence ID" value="ADU61474.1"/>
    <property type="molecule type" value="Genomic_DNA"/>
</dbReference>
<dbReference type="STRING" id="643562.Daes_0452"/>
<reference evidence="1 2" key="2">
    <citation type="journal article" date="2014" name="Genome Announc.">
        <title>Complete Genome Sequence of the Subsurface, Mesophilic Sulfate-Reducing Bacterium Desulfovibrio aespoeensis Aspo-2.</title>
        <authorList>
            <person name="Pedersen K."/>
            <person name="Bengtsson A."/>
            <person name="Edlund J."/>
            <person name="Rabe L."/>
            <person name="Hazen T."/>
            <person name="Chakraborty R."/>
            <person name="Goodwin L."/>
            <person name="Shapiro N."/>
        </authorList>
    </citation>
    <scope>NUCLEOTIDE SEQUENCE [LARGE SCALE GENOMIC DNA]</scope>
    <source>
        <strain evidence="2">ATCC 700646 / DSM 10631 / Aspo-2</strain>
    </source>
</reference>
<dbReference type="eggNOG" id="ENOG5032XBS">
    <property type="taxonomic scope" value="Bacteria"/>
</dbReference>
<evidence type="ECO:0000313" key="1">
    <source>
        <dbReference type="EMBL" id="ADU61474.1"/>
    </source>
</evidence>
<keyword evidence="2" id="KW-1185">Reference proteome</keyword>
<name>E6VXL6_PSEA9</name>
<evidence type="ECO:0000313" key="2">
    <source>
        <dbReference type="Proteomes" id="UP000002191"/>
    </source>
</evidence>
<sequence length="151" mass="16545">MRKLQALTKALQTAGAASDATHAFADRGVLMPTGRDLGHGIEIGRFKYDAVIQLERYPDDAYALLAFVTAWLQEHDPDREAYGLADPDVDVSLNDDRTADVELSVEFEEALELVPDESGPIEFNGQRWRVAEVPIDVADALESMEGRADAG</sequence>
<dbReference type="InterPro" id="IPR009678">
    <property type="entry name" value="Phage_tail_completion_R"/>
</dbReference>
<proteinExistence type="predicted"/>
<dbReference type="RefSeq" id="WP_013513411.1">
    <property type="nucleotide sequence ID" value="NC_014844.1"/>
</dbReference>
<protein>
    <recommendedName>
        <fullName evidence="3">P2 phage tail completion R family protein</fullName>
    </recommendedName>
</protein>
<dbReference type="KEGG" id="das:Daes_0452"/>
<dbReference type="HOGENOM" id="CLU_135548_0_0_7"/>
<dbReference type="AlphaFoldDB" id="E6VXL6"/>
<organism evidence="1 2">
    <name type="scientific">Pseudodesulfovibrio aespoeensis (strain ATCC 700646 / DSM 10631 / Aspo-2)</name>
    <name type="common">Desulfovibrio aespoeensis</name>
    <dbReference type="NCBI Taxonomy" id="643562"/>
    <lineage>
        <taxon>Bacteria</taxon>
        <taxon>Pseudomonadati</taxon>
        <taxon>Thermodesulfobacteriota</taxon>
        <taxon>Desulfovibrionia</taxon>
        <taxon>Desulfovibrionales</taxon>
        <taxon>Desulfovibrionaceae</taxon>
    </lineage>
</organism>
<gene>
    <name evidence="1" type="ordered locus">Daes_0452</name>
</gene>